<evidence type="ECO:0000313" key="2">
    <source>
        <dbReference type="Proteomes" id="UP001629432"/>
    </source>
</evidence>
<dbReference type="Proteomes" id="UP001629432">
    <property type="component" value="Unassembled WGS sequence"/>
</dbReference>
<dbReference type="RefSeq" id="WP_408336735.1">
    <property type="nucleotide sequence ID" value="NZ_JAQQCF010000010.1"/>
</dbReference>
<gene>
    <name evidence="1" type="ORF">PQQ63_13600</name>
</gene>
<organism evidence="1 2">
    <name type="scientific">Paraburkholderia metrosideri</name>
    <dbReference type="NCBI Taxonomy" id="580937"/>
    <lineage>
        <taxon>Bacteria</taxon>
        <taxon>Pseudomonadati</taxon>
        <taxon>Pseudomonadota</taxon>
        <taxon>Betaproteobacteria</taxon>
        <taxon>Burkholderiales</taxon>
        <taxon>Burkholderiaceae</taxon>
        <taxon>Paraburkholderia</taxon>
    </lineage>
</organism>
<keyword evidence="2" id="KW-1185">Reference proteome</keyword>
<evidence type="ECO:0000313" key="1">
    <source>
        <dbReference type="EMBL" id="MFM0637729.1"/>
    </source>
</evidence>
<reference evidence="1 2" key="1">
    <citation type="journal article" date="2024" name="Chem. Sci.">
        <title>Discovery of megapolipeptins by genome mining of a Burkholderiales bacteria collection.</title>
        <authorList>
            <person name="Paulo B.S."/>
            <person name="Recchia M.J.J."/>
            <person name="Lee S."/>
            <person name="Fergusson C.H."/>
            <person name="Romanowski S.B."/>
            <person name="Hernandez A."/>
            <person name="Krull N."/>
            <person name="Liu D.Y."/>
            <person name="Cavanagh H."/>
            <person name="Bos A."/>
            <person name="Gray C.A."/>
            <person name="Murphy B.T."/>
            <person name="Linington R.G."/>
            <person name="Eustaquio A.S."/>
        </authorList>
    </citation>
    <scope>NUCLEOTIDE SEQUENCE [LARGE SCALE GENOMIC DNA]</scope>
    <source>
        <strain evidence="1 2">RL17-338-BIC-A</strain>
    </source>
</reference>
<name>A0ABW9DSU3_9BURK</name>
<accession>A0ABW9DSU3</accession>
<sequence>MPRAIDAAVSIDQILRADAGAGSEKLRRYTGTLGRIHGKNSNAIGDSTAVAAKANLHSG</sequence>
<protein>
    <submittedName>
        <fullName evidence="1">Uncharacterized protein</fullName>
    </submittedName>
</protein>
<dbReference type="EMBL" id="JAQQCF010000010">
    <property type="protein sequence ID" value="MFM0637729.1"/>
    <property type="molecule type" value="Genomic_DNA"/>
</dbReference>
<comment type="caution">
    <text evidence="1">The sequence shown here is derived from an EMBL/GenBank/DDBJ whole genome shotgun (WGS) entry which is preliminary data.</text>
</comment>
<proteinExistence type="predicted"/>